<dbReference type="CDD" id="cd11393">
    <property type="entry name" value="bHLH_AtbHLH_like"/>
    <property type="match status" value="1"/>
</dbReference>
<dbReference type="PANTHER" id="PTHR16223:SF46">
    <property type="entry name" value="TRANSCRIPTION FACTOR BHLH123"/>
    <property type="match status" value="1"/>
</dbReference>
<feature type="region of interest" description="Disordered" evidence="6">
    <location>
        <begin position="267"/>
        <end position="314"/>
    </location>
</feature>
<sequence>MADEFGAGGPSWWESSTPSRNRFETVVSSSSSSSMTSIGSFGWLADMAGDGKAARPLLLDQPSPNISISSSGSGVSSLGFHHHQHQDPRKLSLGAESNSGSSLSETGLQMMNLGLSSQALDWNQQQPLLPSDNISSNNFQEENYLFHGVLGSADSQHQHSGFESRQVNNSYQNYAAAAAMNYVGHAGADHHHNHLHHPDHQQLNWSKVPQFLRVSSRKQPPQQSQAAAGGKGQLQFSNNAAFWNATTAAAAATDVKPSFFPPLQAQFPAPSSDEKPKNLLEMGDSSTVAKKTGGEVGNNKRPRNESAQSPLPPFKVKKEKMGDRITALQQLVSPFGKTDTASVLSETIVYIKFLHEQVSVSSSRSLLLIHRSTPPIWVEIFFFFFFQVLSTPYMKTGATQQPHHHHHHHHQHQNAEKPKLDAEGPRQDLRSRGLCLVPFASIFPMTSHDTSHDFWNPTFGGTFR</sequence>
<feature type="compositionally biased region" description="Low complexity" evidence="6">
    <location>
        <begin position="64"/>
        <end position="77"/>
    </location>
</feature>
<feature type="compositionally biased region" description="Polar residues" evidence="6">
    <location>
        <begin position="95"/>
        <end position="105"/>
    </location>
</feature>
<feature type="compositionally biased region" description="Basic and acidic residues" evidence="6">
    <location>
        <begin position="413"/>
        <end position="426"/>
    </location>
</feature>
<feature type="compositionally biased region" description="Basic residues" evidence="6">
    <location>
        <begin position="402"/>
        <end position="412"/>
    </location>
</feature>
<dbReference type="InterPro" id="IPR011598">
    <property type="entry name" value="bHLH_dom"/>
</dbReference>
<gene>
    <name evidence="8" type="ORF">SAY87_022103</name>
</gene>
<dbReference type="GO" id="GO:0005634">
    <property type="term" value="C:nucleus"/>
    <property type="evidence" value="ECO:0007669"/>
    <property type="project" value="UniProtKB-SubCell"/>
</dbReference>
<dbReference type="EMBL" id="JAXIOK010000016">
    <property type="protein sequence ID" value="KAK4753305.1"/>
    <property type="molecule type" value="Genomic_DNA"/>
</dbReference>
<proteinExistence type="predicted"/>
<dbReference type="PANTHER" id="PTHR16223">
    <property type="entry name" value="TRANSCRIPTION FACTOR BHLH83-RELATED"/>
    <property type="match status" value="1"/>
</dbReference>
<reference evidence="8 9" key="1">
    <citation type="journal article" date="2023" name="Hortic Res">
        <title>Pangenome of water caltrop reveals structural variations and asymmetric subgenome divergence after allopolyploidization.</title>
        <authorList>
            <person name="Zhang X."/>
            <person name="Chen Y."/>
            <person name="Wang L."/>
            <person name="Yuan Y."/>
            <person name="Fang M."/>
            <person name="Shi L."/>
            <person name="Lu R."/>
            <person name="Comes H.P."/>
            <person name="Ma Y."/>
            <person name="Chen Y."/>
            <person name="Huang G."/>
            <person name="Zhou Y."/>
            <person name="Zheng Z."/>
            <person name="Qiu Y."/>
        </authorList>
    </citation>
    <scope>NUCLEOTIDE SEQUENCE [LARGE SCALE GENOMIC DNA]</scope>
    <source>
        <tissue evidence="8">Roots</tissue>
    </source>
</reference>
<dbReference type="AlphaFoldDB" id="A0AAN7PXD2"/>
<evidence type="ECO:0000256" key="5">
    <source>
        <dbReference type="ARBA" id="ARBA00023242"/>
    </source>
</evidence>
<feature type="region of interest" description="Disordered" evidence="6">
    <location>
        <begin position="1"/>
        <end position="20"/>
    </location>
</feature>
<evidence type="ECO:0000256" key="6">
    <source>
        <dbReference type="SAM" id="MobiDB-lite"/>
    </source>
</evidence>
<feature type="region of interest" description="Disordered" evidence="6">
    <location>
        <begin position="397"/>
        <end position="426"/>
    </location>
</feature>
<evidence type="ECO:0000256" key="1">
    <source>
        <dbReference type="ARBA" id="ARBA00004123"/>
    </source>
</evidence>
<keyword evidence="3" id="KW-0238">DNA-binding</keyword>
<evidence type="ECO:0000259" key="7">
    <source>
        <dbReference type="PROSITE" id="PS50888"/>
    </source>
</evidence>
<evidence type="ECO:0000256" key="2">
    <source>
        <dbReference type="ARBA" id="ARBA00023015"/>
    </source>
</evidence>
<evidence type="ECO:0000256" key="4">
    <source>
        <dbReference type="ARBA" id="ARBA00023163"/>
    </source>
</evidence>
<organism evidence="8 9">
    <name type="scientific">Trapa incisa</name>
    <dbReference type="NCBI Taxonomy" id="236973"/>
    <lineage>
        <taxon>Eukaryota</taxon>
        <taxon>Viridiplantae</taxon>
        <taxon>Streptophyta</taxon>
        <taxon>Embryophyta</taxon>
        <taxon>Tracheophyta</taxon>
        <taxon>Spermatophyta</taxon>
        <taxon>Magnoliopsida</taxon>
        <taxon>eudicotyledons</taxon>
        <taxon>Gunneridae</taxon>
        <taxon>Pentapetalae</taxon>
        <taxon>rosids</taxon>
        <taxon>malvids</taxon>
        <taxon>Myrtales</taxon>
        <taxon>Lythraceae</taxon>
        <taxon>Trapa</taxon>
    </lineage>
</organism>
<keyword evidence="5" id="KW-0539">Nucleus</keyword>
<keyword evidence="9" id="KW-1185">Reference proteome</keyword>
<evidence type="ECO:0000313" key="9">
    <source>
        <dbReference type="Proteomes" id="UP001345219"/>
    </source>
</evidence>
<dbReference type="Gene3D" id="4.10.280.10">
    <property type="entry name" value="Helix-loop-helix DNA-binding domain"/>
    <property type="match status" value="1"/>
</dbReference>
<dbReference type="GO" id="GO:0046983">
    <property type="term" value="F:protein dimerization activity"/>
    <property type="evidence" value="ECO:0007669"/>
    <property type="project" value="InterPro"/>
</dbReference>
<dbReference type="PROSITE" id="PS50888">
    <property type="entry name" value="BHLH"/>
    <property type="match status" value="1"/>
</dbReference>
<dbReference type="Proteomes" id="UP001345219">
    <property type="component" value="Chromosome 16"/>
</dbReference>
<comment type="subcellular location">
    <subcellularLocation>
        <location evidence="1">Nucleus</location>
    </subcellularLocation>
</comment>
<name>A0AAN7PXD2_9MYRT</name>
<dbReference type="SUPFAM" id="SSF47459">
    <property type="entry name" value="HLH, helix-loop-helix DNA-binding domain"/>
    <property type="match status" value="1"/>
</dbReference>
<evidence type="ECO:0000313" key="8">
    <source>
        <dbReference type="EMBL" id="KAK4753305.1"/>
    </source>
</evidence>
<dbReference type="InterPro" id="IPR036638">
    <property type="entry name" value="HLH_DNA-bd_sf"/>
</dbReference>
<keyword evidence="4" id="KW-0804">Transcription</keyword>
<evidence type="ECO:0000256" key="3">
    <source>
        <dbReference type="ARBA" id="ARBA00023125"/>
    </source>
</evidence>
<comment type="caution">
    <text evidence="8">The sequence shown here is derived from an EMBL/GenBank/DDBJ whole genome shotgun (WGS) entry which is preliminary data.</text>
</comment>
<dbReference type="GO" id="GO:0000978">
    <property type="term" value="F:RNA polymerase II cis-regulatory region sequence-specific DNA binding"/>
    <property type="evidence" value="ECO:0007669"/>
    <property type="project" value="TreeGrafter"/>
</dbReference>
<dbReference type="InterPro" id="IPR045239">
    <property type="entry name" value="bHLH95_bHLH"/>
</dbReference>
<dbReference type="InterPro" id="IPR045843">
    <property type="entry name" value="IND-like"/>
</dbReference>
<feature type="region of interest" description="Disordered" evidence="6">
    <location>
        <begin position="64"/>
        <end position="105"/>
    </location>
</feature>
<dbReference type="GO" id="GO:0000981">
    <property type="term" value="F:DNA-binding transcription factor activity, RNA polymerase II-specific"/>
    <property type="evidence" value="ECO:0007669"/>
    <property type="project" value="TreeGrafter"/>
</dbReference>
<feature type="domain" description="BHLH" evidence="7">
    <location>
        <begin position="305"/>
        <end position="354"/>
    </location>
</feature>
<keyword evidence="2" id="KW-0805">Transcription regulation</keyword>
<protein>
    <recommendedName>
        <fullName evidence="7">BHLH domain-containing protein</fullName>
    </recommendedName>
</protein>
<accession>A0AAN7PXD2</accession>